<evidence type="ECO:0000313" key="3">
    <source>
        <dbReference type="Proteomes" id="UP001291309"/>
    </source>
</evidence>
<dbReference type="InterPro" id="IPR000073">
    <property type="entry name" value="AB_hydrolase_1"/>
</dbReference>
<dbReference type="EMBL" id="JAXIVS010000004">
    <property type="protein sequence ID" value="MDY7227234.1"/>
    <property type="molecule type" value="Genomic_DNA"/>
</dbReference>
<dbReference type="Gene3D" id="3.40.50.1820">
    <property type="entry name" value="alpha/beta hydrolase"/>
    <property type="match status" value="1"/>
</dbReference>
<keyword evidence="3" id="KW-1185">Reference proteome</keyword>
<comment type="caution">
    <text evidence="2">The sequence shown here is derived from an EMBL/GenBank/DDBJ whole genome shotgun (WGS) entry which is preliminary data.</text>
</comment>
<name>A0ABU5H2V8_9BACT</name>
<dbReference type="Proteomes" id="UP001291309">
    <property type="component" value="Unassembled WGS sequence"/>
</dbReference>
<accession>A0ABU5H2V8</accession>
<dbReference type="SUPFAM" id="SSF53474">
    <property type="entry name" value="alpha/beta-Hydrolases"/>
    <property type="match status" value="1"/>
</dbReference>
<dbReference type="InterPro" id="IPR017208">
    <property type="entry name" value="UCP037442_abhydr"/>
</dbReference>
<evidence type="ECO:0000259" key="1">
    <source>
        <dbReference type="Pfam" id="PF00561"/>
    </source>
</evidence>
<dbReference type="PIRSF" id="PIRSF037442">
    <property type="entry name" value="UCP037442_abhydr"/>
    <property type="match status" value="1"/>
</dbReference>
<reference evidence="2 3" key="1">
    <citation type="submission" date="2023-12" db="EMBL/GenBank/DDBJ databases">
        <title>the genome sequence of Hyalangium sp. s54d21.</title>
        <authorList>
            <person name="Zhang X."/>
        </authorList>
    </citation>
    <scope>NUCLEOTIDE SEQUENCE [LARGE SCALE GENOMIC DNA]</scope>
    <source>
        <strain evidence="3">s54d21</strain>
    </source>
</reference>
<proteinExistence type="predicted"/>
<dbReference type="RefSeq" id="WP_321545963.1">
    <property type="nucleotide sequence ID" value="NZ_JAXIVS010000004.1"/>
</dbReference>
<organism evidence="2 3">
    <name type="scientific">Hyalangium rubrum</name>
    <dbReference type="NCBI Taxonomy" id="3103134"/>
    <lineage>
        <taxon>Bacteria</taxon>
        <taxon>Pseudomonadati</taxon>
        <taxon>Myxococcota</taxon>
        <taxon>Myxococcia</taxon>
        <taxon>Myxococcales</taxon>
        <taxon>Cystobacterineae</taxon>
        <taxon>Archangiaceae</taxon>
        <taxon>Hyalangium</taxon>
    </lineage>
</organism>
<dbReference type="Pfam" id="PF00561">
    <property type="entry name" value="Abhydrolase_1"/>
    <property type="match status" value="1"/>
</dbReference>
<keyword evidence="2" id="KW-0378">Hydrolase</keyword>
<sequence length="319" mass="36245">MIQRQHHTVVTRDGTSLAVTTWQEEGRAPREVALLLCAIGARQERYASFAEGLARDGWRVVTFDYRGIGRSALPEEARHTASMRAWGEQDLTAVIQWVCEAFDPERLTAVAHSIGGQLLPFADNHQRLGAVVLVASQRGCYRHWRGWKRYGVLLFFRLYIPLCLRLFGRVPLSFVGLDDLERGIAEDYARWGMDERYLWPSGESRSARFFACTFPLLALSFEDDTFYAPRRAVQVLLHDFYTSAPALWCHVEHHRLKLRGLGHSGFFDPQRCPEGWWEEVSTWLRTATANALQLPRREAAGVPALTSIAVHVSRPGAPE</sequence>
<dbReference type="InterPro" id="IPR029058">
    <property type="entry name" value="AB_hydrolase_fold"/>
</dbReference>
<protein>
    <submittedName>
        <fullName evidence="2">Alpha/beta fold hydrolase</fullName>
    </submittedName>
</protein>
<gene>
    <name evidence="2" type="ORF">SYV04_12560</name>
</gene>
<feature type="domain" description="AB hydrolase-1" evidence="1">
    <location>
        <begin position="47"/>
        <end position="118"/>
    </location>
</feature>
<evidence type="ECO:0000313" key="2">
    <source>
        <dbReference type="EMBL" id="MDY7227234.1"/>
    </source>
</evidence>
<dbReference type="GO" id="GO:0016787">
    <property type="term" value="F:hydrolase activity"/>
    <property type="evidence" value="ECO:0007669"/>
    <property type="project" value="UniProtKB-KW"/>
</dbReference>